<dbReference type="Proteomes" id="UP001301388">
    <property type="component" value="Unassembled WGS sequence"/>
</dbReference>
<gene>
    <name evidence="2" type="ORF">VB774_17190</name>
</gene>
<dbReference type="GO" id="GO:0008168">
    <property type="term" value="F:methyltransferase activity"/>
    <property type="evidence" value="ECO:0007669"/>
    <property type="project" value="UniProtKB-KW"/>
</dbReference>
<evidence type="ECO:0000313" key="2">
    <source>
        <dbReference type="EMBL" id="MEA5479360.1"/>
    </source>
</evidence>
<evidence type="ECO:0000259" key="1">
    <source>
        <dbReference type="Pfam" id="PF13649"/>
    </source>
</evidence>
<dbReference type="SUPFAM" id="SSF53335">
    <property type="entry name" value="S-adenosyl-L-methionine-dependent methyltransferases"/>
    <property type="match status" value="1"/>
</dbReference>
<dbReference type="InterPro" id="IPR041698">
    <property type="entry name" value="Methyltransf_25"/>
</dbReference>
<comment type="caution">
    <text evidence="2">The sequence shown here is derived from an EMBL/GenBank/DDBJ whole genome shotgun (WGS) entry which is preliminary data.</text>
</comment>
<dbReference type="Gene3D" id="3.40.50.150">
    <property type="entry name" value="Vaccinia Virus protein VP39"/>
    <property type="match status" value="1"/>
</dbReference>
<organism evidence="2 3">
    <name type="scientific">Pseudanabaena galeata UHCC 0370</name>
    <dbReference type="NCBI Taxonomy" id="3110310"/>
    <lineage>
        <taxon>Bacteria</taxon>
        <taxon>Bacillati</taxon>
        <taxon>Cyanobacteriota</taxon>
        <taxon>Cyanophyceae</taxon>
        <taxon>Pseudanabaenales</taxon>
        <taxon>Pseudanabaenaceae</taxon>
        <taxon>Pseudanabaena</taxon>
    </lineage>
</organism>
<feature type="domain" description="Methyltransferase" evidence="1">
    <location>
        <begin position="124"/>
        <end position="212"/>
    </location>
</feature>
<proteinExistence type="predicted"/>
<reference evidence="2 3" key="1">
    <citation type="submission" date="2023-12" db="EMBL/GenBank/DDBJ databases">
        <title>Baltic Sea Cyanobacteria.</title>
        <authorList>
            <person name="Delbaje E."/>
            <person name="Fewer D.P."/>
            <person name="Shishido T.K."/>
        </authorList>
    </citation>
    <scope>NUCLEOTIDE SEQUENCE [LARGE SCALE GENOMIC DNA]</scope>
    <source>
        <strain evidence="2 3">UHCC 0370</strain>
    </source>
</reference>
<dbReference type="Pfam" id="PF13649">
    <property type="entry name" value="Methyltransf_25"/>
    <property type="match status" value="1"/>
</dbReference>
<dbReference type="CDD" id="cd02440">
    <property type="entry name" value="AdoMet_MTases"/>
    <property type="match status" value="1"/>
</dbReference>
<protein>
    <submittedName>
        <fullName evidence="2">Methyltransferase domain-containing protein</fullName>
    </submittedName>
</protein>
<keyword evidence="2" id="KW-0489">Methyltransferase</keyword>
<keyword evidence="2" id="KW-0808">Transferase</keyword>
<keyword evidence="3" id="KW-1185">Reference proteome</keyword>
<dbReference type="InterPro" id="IPR029063">
    <property type="entry name" value="SAM-dependent_MTases_sf"/>
</dbReference>
<dbReference type="GO" id="GO:0032259">
    <property type="term" value="P:methylation"/>
    <property type="evidence" value="ECO:0007669"/>
    <property type="project" value="UniProtKB-KW"/>
</dbReference>
<dbReference type="EMBL" id="JAYGIE010000088">
    <property type="protein sequence ID" value="MEA5479360.1"/>
    <property type="molecule type" value="Genomic_DNA"/>
</dbReference>
<sequence>MPERNNNGTDMDRIKYALGLVLAKLFPKKADEIRKNFTIPNYHWSNLKVPIVDRLIRFYLGYKIKKQEGKISDELESIHRNFWSNADTYFANTKNRTEEVHIPAHKDIVQRLIPLLVDKNIQSVYEFGTGDGRWLNYLSQQWTVVKKFIGIDISERQVEDNNRKYSHLTFVRSDLIEWTEKNATHNTLYHTCGGVLEYLSEESVKRLIKILRNQAKDSIIFFIEPLYGNYDINKDITSEIIGQEYSYTHNYVHLLESAGFEIISHDEKEVGYLGRMLIVLAYNK</sequence>
<dbReference type="RefSeq" id="WP_323262610.1">
    <property type="nucleotide sequence ID" value="NZ_JAYGIE010000088.1"/>
</dbReference>
<name>A0ABU5TM69_9CYAN</name>
<accession>A0ABU5TM69</accession>
<evidence type="ECO:0000313" key="3">
    <source>
        <dbReference type="Proteomes" id="UP001301388"/>
    </source>
</evidence>